<dbReference type="EMBL" id="JAGHKO010000006">
    <property type="protein sequence ID" value="MBO9203278.1"/>
    <property type="molecule type" value="Genomic_DNA"/>
</dbReference>
<comment type="caution">
    <text evidence="1">The sequence shown here is derived from an EMBL/GenBank/DDBJ whole genome shotgun (WGS) entry which is preliminary data.</text>
</comment>
<accession>A0ABS3YZU3</accession>
<evidence type="ECO:0000313" key="2">
    <source>
        <dbReference type="Proteomes" id="UP000677244"/>
    </source>
</evidence>
<gene>
    <name evidence="1" type="ORF">J7I42_23510</name>
</gene>
<dbReference type="Proteomes" id="UP000677244">
    <property type="component" value="Unassembled WGS sequence"/>
</dbReference>
<reference evidence="1 2" key="1">
    <citation type="submission" date="2021-03" db="EMBL/GenBank/DDBJ databases">
        <title>Assistant Professor.</title>
        <authorList>
            <person name="Huq M.A."/>
        </authorList>
    </citation>
    <scope>NUCLEOTIDE SEQUENCE [LARGE SCALE GENOMIC DNA]</scope>
    <source>
        <strain evidence="1 2">MAH-29</strain>
    </source>
</reference>
<proteinExistence type="predicted"/>
<name>A0ABS3YZU3_9BACT</name>
<dbReference type="RefSeq" id="WP_209141334.1">
    <property type="nucleotide sequence ID" value="NZ_JAGHKO010000006.1"/>
</dbReference>
<sequence>MKIAKVMLLSVAIFSIGGGLLASKAKRFGKLCAGTANGANTLVPIFAGAHMSSVFGTPVLLYRTTKDDGAPITAASDCINLTTTTQNSTTIVEE</sequence>
<evidence type="ECO:0000313" key="1">
    <source>
        <dbReference type="EMBL" id="MBO9203278.1"/>
    </source>
</evidence>
<organism evidence="1 2">
    <name type="scientific">Niastella soli</name>
    <dbReference type="NCBI Taxonomy" id="2821487"/>
    <lineage>
        <taxon>Bacteria</taxon>
        <taxon>Pseudomonadati</taxon>
        <taxon>Bacteroidota</taxon>
        <taxon>Chitinophagia</taxon>
        <taxon>Chitinophagales</taxon>
        <taxon>Chitinophagaceae</taxon>
        <taxon>Niastella</taxon>
    </lineage>
</organism>
<keyword evidence="2" id="KW-1185">Reference proteome</keyword>
<protein>
    <submittedName>
        <fullName evidence="1">Uncharacterized protein</fullName>
    </submittedName>
</protein>